<dbReference type="RefSeq" id="WP_307683043.1">
    <property type="nucleotide sequence ID" value="NZ_JAUSQX010000001.1"/>
</dbReference>
<keyword evidence="3" id="KW-1185">Reference proteome</keyword>
<gene>
    <name evidence="2" type="ORF">J2S70_001431</name>
</gene>
<reference evidence="2 3" key="1">
    <citation type="submission" date="2023-07" db="EMBL/GenBank/DDBJ databases">
        <title>Sequencing the genomes of 1000 actinobacteria strains.</title>
        <authorList>
            <person name="Klenk H.-P."/>
        </authorList>
    </citation>
    <scope>NUCLEOTIDE SEQUENCE [LARGE SCALE GENOMIC DNA]</scope>
    <source>
        <strain evidence="2 3">DSM 17163</strain>
    </source>
</reference>
<evidence type="ECO:0000313" key="2">
    <source>
        <dbReference type="EMBL" id="MDP9806849.1"/>
    </source>
</evidence>
<accession>A0ABT9NHM9</accession>
<protein>
    <submittedName>
        <fullName evidence="2">PAS domain S-box-containing protein</fullName>
    </submittedName>
</protein>
<sequence>MRITPSGNRFEVQPDELFFSTTDPKGVIGLTNDVFNRLARYDRDELRGAPHNIIRHPDMPGAVFTLMWNLIEAGKPFAGYVRNLASDGDAYDVFATVTPLPEGRGYLSVRQRPCRDDLYSTAGEIYDDVLAKETELRAGGMNRKQAAQATLEMLEHAVKGIGFESYEAFQDHLMTAEVAARSTLTDPLPYREGSSEVHLMLEEIWGEHAIVSAWRDRIEAESVGTGSTISPIHAHLARTEIHIDMCGYFLAELIATGYDEKIGLPGKAMGFASHTIWDEKKEESREERDVRERLESLEMLSEVLYDDVGPLRDYAGSSPAVEELFANIERVHAKVLMFESTTY</sequence>
<feature type="domain" description="PAS fold-3" evidence="1">
    <location>
        <begin position="32"/>
        <end position="100"/>
    </location>
</feature>
<dbReference type="SUPFAM" id="SSF55785">
    <property type="entry name" value="PYP-like sensor domain (PAS domain)"/>
    <property type="match status" value="1"/>
</dbReference>
<organism evidence="2 3">
    <name type="scientific">Trueperella bonasi</name>
    <dbReference type="NCBI Taxonomy" id="312286"/>
    <lineage>
        <taxon>Bacteria</taxon>
        <taxon>Bacillati</taxon>
        <taxon>Actinomycetota</taxon>
        <taxon>Actinomycetes</taxon>
        <taxon>Actinomycetales</taxon>
        <taxon>Actinomycetaceae</taxon>
        <taxon>Trueperella</taxon>
    </lineage>
</organism>
<dbReference type="CDD" id="cd00130">
    <property type="entry name" value="PAS"/>
    <property type="match status" value="1"/>
</dbReference>
<dbReference type="Proteomes" id="UP001243212">
    <property type="component" value="Unassembled WGS sequence"/>
</dbReference>
<dbReference type="InterPro" id="IPR000014">
    <property type="entry name" value="PAS"/>
</dbReference>
<name>A0ABT9NHM9_9ACTO</name>
<dbReference type="Gene3D" id="3.30.450.20">
    <property type="entry name" value="PAS domain"/>
    <property type="match status" value="1"/>
</dbReference>
<evidence type="ECO:0000259" key="1">
    <source>
        <dbReference type="Pfam" id="PF08447"/>
    </source>
</evidence>
<dbReference type="InterPro" id="IPR035965">
    <property type="entry name" value="PAS-like_dom_sf"/>
</dbReference>
<comment type="caution">
    <text evidence="2">The sequence shown here is derived from an EMBL/GenBank/DDBJ whole genome shotgun (WGS) entry which is preliminary data.</text>
</comment>
<dbReference type="InterPro" id="IPR013655">
    <property type="entry name" value="PAS_fold_3"/>
</dbReference>
<dbReference type="Pfam" id="PF08447">
    <property type="entry name" value="PAS_3"/>
    <property type="match status" value="1"/>
</dbReference>
<dbReference type="EMBL" id="JAUSQX010000001">
    <property type="protein sequence ID" value="MDP9806849.1"/>
    <property type="molecule type" value="Genomic_DNA"/>
</dbReference>
<evidence type="ECO:0000313" key="3">
    <source>
        <dbReference type="Proteomes" id="UP001243212"/>
    </source>
</evidence>
<proteinExistence type="predicted"/>